<dbReference type="EMBL" id="MGAQ01000020">
    <property type="protein sequence ID" value="OGK50231.1"/>
    <property type="molecule type" value="Genomic_DNA"/>
</dbReference>
<dbReference type="AlphaFoldDB" id="A0A1F7J3P1"/>
<proteinExistence type="predicted"/>
<protein>
    <submittedName>
        <fullName evidence="1">Uncharacterized protein</fullName>
    </submittedName>
</protein>
<accession>A0A1F7J3P1</accession>
<name>A0A1F7J3P1_9BACT</name>
<reference evidence="1 2" key="1">
    <citation type="journal article" date="2016" name="Nat. Commun.">
        <title>Thousands of microbial genomes shed light on interconnected biogeochemical processes in an aquifer system.</title>
        <authorList>
            <person name="Anantharaman K."/>
            <person name="Brown C.T."/>
            <person name="Hug L.A."/>
            <person name="Sharon I."/>
            <person name="Castelle C.J."/>
            <person name="Probst A.J."/>
            <person name="Thomas B.C."/>
            <person name="Singh A."/>
            <person name="Wilkins M.J."/>
            <person name="Karaoz U."/>
            <person name="Brodie E.L."/>
            <person name="Williams K.H."/>
            <person name="Hubbard S.S."/>
            <person name="Banfield J.F."/>
        </authorList>
    </citation>
    <scope>NUCLEOTIDE SEQUENCE [LARGE SCALE GENOMIC DNA]</scope>
</reference>
<sequence>MPEEEILSLPQGSAKDLIKKGEMTVLSPPKEQAAAEPTIGKAKELFGEDFLGEEAIVEMERKCQQTGIDVKFEIPQAAFQYSDEDLRKAKEDANQGRERFVSLRPSWMTHDGERKPVTLVNLRNLFKDRNPFGDGKIFWDQDWYDNEVFAKAQMPGGYALPTKEVLSTSTNTTWNDQVSLLEQGEERRKAVETTWDLILHYASTGQRLLPDKYDWGESQSSRGLRVCVGGFGQRGVHVDGWRPGDSNPDLGVCPSR</sequence>
<comment type="caution">
    <text evidence="1">The sequence shown here is derived from an EMBL/GenBank/DDBJ whole genome shotgun (WGS) entry which is preliminary data.</text>
</comment>
<evidence type="ECO:0000313" key="2">
    <source>
        <dbReference type="Proteomes" id="UP000178558"/>
    </source>
</evidence>
<evidence type="ECO:0000313" key="1">
    <source>
        <dbReference type="EMBL" id="OGK50231.1"/>
    </source>
</evidence>
<gene>
    <name evidence="1" type="ORF">A3B50_00415</name>
</gene>
<dbReference type="Proteomes" id="UP000178558">
    <property type="component" value="Unassembled WGS sequence"/>
</dbReference>
<organism evidence="1 2">
    <name type="scientific">Candidatus Roizmanbacteria bacterium RIFCSPLOWO2_01_FULL_40_42</name>
    <dbReference type="NCBI Taxonomy" id="1802066"/>
    <lineage>
        <taxon>Bacteria</taxon>
        <taxon>Candidatus Roizmaniibacteriota</taxon>
    </lineage>
</organism>